<evidence type="ECO:0000256" key="3">
    <source>
        <dbReference type="ARBA" id="ARBA00022786"/>
    </source>
</evidence>
<gene>
    <name evidence="7" type="ORF">PEGY_LOCUS9093</name>
</gene>
<evidence type="ECO:0000256" key="5">
    <source>
        <dbReference type="SAM" id="MobiDB-lite"/>
    </source>
</evidence>
<feature type="region of interest" description="Disordered" evidence="5">
    <location>
        <begin position="12"/>
        <end position="35"/>
    </location>
</feature>
<evidence type="ECO:0000256" key="4">
    <source>
        <dbReference type="ARBA" id="ARBA00022833"/>
    </source>
</evidence>
<evidence type="ECO:0000259" key="6">
    <source>
        <dbReference type="Pfam" id="PF01485"/>
    </source>
</evidence>
<sequence length="305" mass="35306">MGDLMGRVALSDKASNNGEGSSLIHPSRASSGMRDSGMRECASCFTKVDSIMFKGLCGHEFCRDCTRQMFLGAIKDEELYPPHCCGNVVPPGVALRILNYEELRRFSERALEWTAKDRLYCAEPTCSKFIPPFAVQHEHGTCPECHRQTHVLCRSLAHPRVDYPMDEPLHAVLEMAEAENWKRCFYCRTICGREFCYVRGLVWKSCQCPLWYENRLEEVAIRAVDEEVPANADIHVRQNALHRTVEGLRHHEDNGCDHHRNSQWVWRNTGRLQCEVANHYLPEYIFMCTGCRMRACNRCRRHRLR</sequence>
<accession>A0A9W4KNV5</accession>
<dbReference type="AlphaFoldDB" id="A0A9W4KNV5"/>
<evidence type="ECO:0000256" key="1">
    <source>
        <dbReference type="ARBA" id="ARBA00022723"/>
    </source>
</evidence>
<dbReference type="InterPro" id="IPR002867">
    <property type="entry name" value="IBR_dom"/>
</dbReference>
<dbReference type="GO" id="GO:0008270">
    <property type="term" value="F:zinc ion binding"/>
    <property type="evidence" value="ECO:0007669"/>
    <property type="project" value="UniProtKB-KW"/>
</dbReference>
<dbReference type="Gene3D" id="3.30.40.10">
    <property type="entry name" value="Zinc/RING finger domain, C3HC4 (zinc finger)"/>
    <property type="match status" value="1"/>
</dbReference>
<proteinExistence type="predicted"/>
<comment type="caution">
    <text evidence="7">The sequence shown here is derived from an EMBL/GenBank/DDBJ whole genome shotgun (WGS) entry which is preliminary data.</text>
</comment>
<dbReference type="EMBL" id="CAJVRC010000892">
    <property type="protein sequence ID" value="CAG8908251.1"/>
    <property type="molecule type" value="Genomic_DNA"/>
</dbReference>
<keyword evidence="3" id="KW-0833">Ubl conjugation pathway</keyword>
<evidence type="ECO:0000313" key="7">
    <source>
        <dbReference type="EMBL" id="CAG8908251.1"/>
    </source>
</evidence>
<dbReference type="InterPro" id="IPR013083">
    <property type="entry name" value="Znf_RING/FYVE/PHD"/>
</dbReference>
<reference evidence="7" key="1">
    <citation type="submission" date="2021-07" db="EMBL/GenBank/DDBJ databases">
        <authorList>
            <person name="Branca A.L. A."/>
        </authorList>
    </citation>
    <scope>NUCLEOTIDE SEQUENCE</scope>
</reference>
<feature type="domain" description="IBR" evidence="6">
    <location>
        <begin position="105"/>
        <end position="161"/>
    </location>
</feature>
<keyword evidence="8" id="KW-1185">Reference proteome</keyword>
<name>A0A9W4KNV5_9EURO</name>
<keyword evidence="2" id="KW-0863">Zinc-finger</keyword>
<dbReference type="Proteomes" id="UP001154252">
    <property type="component" value="Unassembled WGS sequence"/>
</dbReference>
<evidence type="ECO:0000256" key="2">
    <source>
        <dbReference type="ARBA" id="ARBA00022771"/>
    </source>
</evidence>
<protein>
    <recommendedName>
        <fullName evidence="6">IBR domain-containing protein</fullName>
    </recommendedName>
</protein>
<keyword evidence="4" id="KW-0862">Zinc</keyword>
<evidence type="ECO:0000313" key="8">
    <source>
        <dbReference type="Proteomes" id="UP001154252"/>
    </source>
</evidence>
<dbReference type="SUPFAM" id="SSF57850">
    <property type="entry name" value="RING/U-box"/>
    <property type="match status" value="1"/>
</dbReference>
<dbReference type="OrthoDB" id="10009520at2759"/>
<organism evidence="7 8">
    <name type="scientific">Penicillium egyptiacum</name>
    <dbReference type="NCBI Taxonomy" id="1303716"/>
    <lineage>
        <taxon>Eukaryota</taxon>
        <taxon>Fungi</taxon>
        <taxon>Dikarya</taxon>
        <taxon>Ascomycota</taxon>
        <taxon>Pezizomycotina</taxon>
        <taxon>Eurotiomycetes</taxon>
        <taxon>Eurotiomycetidae</taxon>
        <taxon>Eurotiales</taxon>
        <taxon>Aspergillaceae</taxon>
        <taxon>Penicillium</taxon>
    </lineage>
</organism>
<keyword evidence="1" id="KW-0479">Metal-binding</keyword>
<dbReference type="Pfam" id="PF01485">
    <property type="entry name" value="IBR"/>
    <property type="match status" value="1"/>
</dbReference>